<feature type="region of interest" description="Disordered" evidence="1">
    <location>
        <begin position="87"/>
        <end position="109"/>
    </location>
</feature>
<keyword evidence="3" id="KW-1185">Reference proteome</keyword>
<evidence type="ECO:0000256" key="1">
    <source>
        <dbReference type="SAM" id="MobiDB-lite"/>
    </source>
</evidence>
<sequence>MMRLWITFCHPTAGLAAEDYIIRNFSKSNITLSTGLIPRPYSDMLALIPTPFVVLVIVMNPAGWSRDLYTRTIGLIISYGPTRASNHPEFPDSTRGSCCKPNSIGCDSK</sequence>
<dbReference type="RefSeq" id="XP_041218070.1">
    <property type="nucleotide sequence ID" value="XM_041363247.1"/>
</dbReference>
<dbReference type="AlphaFoldDB" id="A0AAD4DRN4"/>
<reference evidence="2" key="1">
    <citation type="journal article" date="2020" name="New Phytol.">
        <title>Comparative genomics reveals dynamic genome evolution in host specialist ectomycorrhizal fungi.</title>
        <authorList>
            <person name="Lofgren L.A."/>
            <person name="Nguyen N.H."/>
            <person name="Vilgalys R."/>
            <person name="Ruytinx J."/>
            <person name="Liao H.L."/>
            <person name="Branco S."/>
            <person name="Kuo A."/>
            <person name="LaButti K."/>
            <person name="Lipzen A."/>
            <person name="Andreopoulos W."/>
            <person name="Pangilinan J."/>
            <person name="Riley R."/>
            <person name="Hundley H."/>
            <person name="Na H."/>
            <person name="Barry K."/>
            <person name="Grigoriev I.V."/>
            <person name="Stajich J.E."/>
            <person name="Kennedy P.G."/>
        </authorList>
    </citation>
    <scope>NUCLEOTIDE SEQUENCE</scope>
    <source>
        <strain evidence="2">FC203</strain>
    </source>
</reference>
<protein>
    <submittedName>
        <fullName evidence="2">Uncharacterized protein</fullName>
    </submittedName>
</protein>
<gene>
    <name evidence="2" type="ORF">F5891DRAFT_1069654</name>
</gene>
<name>A0AAD4DRN4_9AGAM</name>
<dbReference type="GeneID" id="64657545"/>
<organism evidence="2 3">
    <name type="scientific">Suillus fuscotomentosus</name>
    <dbReference type="NCBI Taxonomy" id="1912939"/>
    <lineage>
        <taxon>Eukaryota</taxon>
        <taxon>Fungi</taxon>
        <taxon>Dikarya</taxon>
        <taxon>Basidiomycota</taxon>
        <taxon>Agaricomycotina</taxon>
        <taxon>Agaricomycetes</taxon>
        <taxon>Agaricomycetidae</taxon>
        <taxon>Boletales</taxon>
        <taxon>Suillineae</taxon>
        <taxon>Suillaceae</taxon>
        <taxon>Suillus</taxon>
    </lineage>
</organism>
<accession>A0AAD4DRN4</accession>
<proteinExistence type="predicted"/>
<evidence type="ECO:0000313" key="3">
    <source>
        <dbReference type="Proteomes" id="UP001195769"/>
    </source>
</evidence>
<dbReference type="EMBL" id="JABBWK010000128">
    <property type="protein sequence ID" value="KAG1891594.1"/>
    <property type="molecule type" value="Genomic_DNA"/>
</dbReference>
<comment type="caution">
    <text evidence="2">The sequence shown here is derived from an EMBL/GenBank/DDBJ whole genome shotgun (WGS) entry which is preliminary data.</text>
</comment>
<dbReference type="Proteomes" id="UP001195769">
    <property type="component" value="Unassembled WGS sequence"/>
</dbReference>
<evidence type="ECO:0000313" key="2">
    <source>
        <dbReference type="EMBL" id="KAG1891594.1"/>
    </source>
</evidence>